<sequence length="362" mass="38886">MSAILGNFFIFSGLDVTAKKAPLQEPPCVMPGNFKLDTAAWIIAFVILLGVLLLHLVPALFTGLIAFTLIHSLAPVVSRLAKGMRGRLLVAILLVAVVIGLFVALGIATAAFVRSEAGLSALFGRMAVIIDDASNTLPPWIADNLPNSSDEIRNMSVDWLRAHSTEMRIFGTEAGMAFVHGLIGLVIGVMVAVHDVLLDSHIKPLSAALMRRVRLFTYSFRQVVFAQVRISAINTVFTAIYLAVILPACGVHLPLVKTMILVSFIVGLLPVIGNLISNTVIIVVSLSHSLQIAGGSLVFLVLIHKLEYFLNAKIVGTRIRASAWEILLAMLLMESLFGIAGLAAAPVFYAYLKSELSARGLV</sequence>
<keyword evidence="5 6" id="KW-0472">Membrane</keyword>
<evidence type="ECO:0000256" key="4">
    <source>
        <dbReference type="ARBA" id="ARBA00022989"/>
    </source>
</evidence>
<keyword evidence="3 6" id="KW-0812">Transmembrane</keyword>
<dbReference type="Pfam" id="PF01594">
    <property type="entry name" value="AI-2E_transport"/>
    <property type="match status" value="1"/>
</dbReference>
<feature type="transmembrane region" description="Helical" evidence="6">
    <location>
        <begin position="42"/>
        <end position="67"/>
    </location>
</feature>
<evidence type="ECO:0000256" key="3">
    <source>
        <dbReference type="ARBA" id="ARBA00022692"/>
    </source>
</evidence>
<dbReference type="Proteomes" id="UP000037939">
    <property type="component" value="Unassembled WGS sequence"/>
</dbReference>
<evidence type="ECO:0008006" key="9">
    <source>
        <dbReference type="Google" id="ProtNLM"/>
    </source>
</evidence>
<comment type="caution">
    <text evidence="7">The sequence shown here is derived from an EMBL/GenBank/DDBJ whole genome shotgun (WGS) entry which is preliminary data.</text>
</comment>
<feature type="transmembrane region" description="Helical" evidence="6">
    <location>
        <begin position="251"/>
        <end position="272"/>
    </location>
</feature>
<name>A0A0N0GM20_9NEIS</name>
<evidence type="ECO:0000256" key="1">
    <source>
        <dbReference type="ARBA" id="ARBA00004141"/>
    </source>
</evidence>
<gene>
    <name evidence="7" type="ORF">WG78_16880</name>
</gene>
<comment type="subcellular location">
    <subcellularLocation>
        <location evidence="1">Membrane</location>
        <topology evidence="1">Multi-pass membrane protein</topology>
    </subcellularLocation>
</comment>
<comment type="similarity">
    <text evidence="2">Belongs to the autoinducer-2 exporter (AI-2E) (TC 2.A.86) family.</text>
</comment>
<evidence type="ECO:0000256" key="5">
    <source>
        <dbReference type="ARBA" id="ARBA00023136"/>
    </source>
</evidence>
<feature type="transmembrane region" description="Helical" evidence="6">
    <location>
        <begin position="88"/>
        <end position="113"/>
    </location>
</feature>
<keyword evidence="8" id="KW-1185">Reference proteome</keyword>
<proteinExistence type="inferred from homology"/>
<dbReference type="InterPro" id="IPR002549">
    <property type="entry name" value="AI-2E-like"/>
</dbReference>
<accession>A0A0N0GM20</accession>
<dbReference type="AlphaFoldDB" id="A0A0N0GM20"/>
<evidence type="ECO:0000313" key="7">
    <source>
        <dbReference type="EMBL" id="KPC50499.1"/>
    </source>
</evidence>
<keyword evidence="4 6" id="KW-1133">Transmembrane helix</keyword>
<dbReference type="STRING" id="857265.WG78_16880"/>
<dbReference type="EMBL" id="LAQT01000028">
    <property type="protein sequence ID" value="KPC50499.1"/>
    <property type="molecule type" value="Genomic_DNA"/>
</dbReference>
<organism evidence="7 8">
    <name type="scientific">Amantichitinum ursilacus</name>
    <dbReference type="NCBI Taxonomy" id="857265"/>
    <lineage>
        <taxon>Bacteria</taxon>
        <taxon>Pseudomonadati</taxon>
        <taxon>Pseudomonadota</taxon>
        <taxon>Betaproteobacteria</taxon>
        <taxon>Neisseriales</taxon>
        <taxon>Chitinibacteraceae</taxon>
        <taxon>Amantichitinum</taxon>
    </lineage>
</organism>
<feature type="transmembrane region" description="Helical" evidence="6">
    <location>
        <begin position="177"/>
        <end position="198"/>
    </location>
</feature>
<dbReference type="PATRIC" id="fig|857265.3.peg.3460"/>
<evidence type="ECO:0000256" key="2">
    <source>
        <dbReference type="ARBA" id="ARBA00009773"/>
    </source>
</evidence>
<dbReference type="RefSeq" id="WP_201782472.1">
    <property type="nucleotide sequence ID" value="NZ_LAQT01000028.1"/>
</dbReference>
<reference evidence="7 8" key="1">
    <citation type="submission" date="2015-07" db="EMBL/GenBank/DDBJ databases">
        <title>Draft genome sequence of the Amantichitinum ursilacus IGB-41, a new chitin-degrading bacterium.</title>
        <authorList>
            <person name="Kirstahler P."/>
            <person name="Guenther M."/>
            <person name="Grumaz C."/>
            <person name="Rupp S."/>
            <person name="Zibek S."/>
            <person name="Sohn K."/>
        </authorList>
    </citation>
    <scope>NUCLEOTIDE SEQUENCE [LARGE SCALE GENOMIC DNA]</scope>
    <source>
        <strain evidence="7 8">IGB-41</strain>
    </source>
</reference>
<protein>
    <recommendedName>
        <fullName evidence="9">Pheromone autoinducer 2 transporter</fullName>
    </recommendedName>
</protein>
<feature type="transmembrane region" description="Helical" evidence="6">
    <location>
        <begin position="279"/>
        <end position="303"/>
    </location>
</feature>
<evidence type="ECO:0000256" key="6">
    <source>
        <dbReference type="SAM" id="Phobius"/>
    </source>
</evidence>
<feature type="transmembrane region" description="Helical" evidence="6">
    <location>
        <begin position="219"/>
        <end position="245"/>
    </location>
</feature>
<evidence type="ECO:0000313" key="8">
    <source>
        <dbReference type="Proteomes" id="UP000037939"/>
    </source>
</evidence>
<feature type="transmembrane region" description="Helical" evidence="6">
    <location>
        <begin position="323"/>
        <end position="352"/>
    </location>
</feature>
<dbReference type="GO" id="GO:0016020">
    <property type="term" value="C:membrane"/>
    <property type="evidence" value="ECO:0007669"/>
    <property type="project" value="UniProtKB-SubCell"/>
</dbReference>